<organism evidence="3 4">
    <name type="scientific">Formosa agariphila (strain DSM 15362 / KCTC 12365 / LMG 23005 / KMM 3901 / M-2Alg 35-1)</name>
    <dbReference type="NCBI Taxonomy" id="1347342"/>
    <lineage>
        <taxon>Bacteria</taxon>
        <taxon>Pseudomonadati</taxon>
        <taxon>Bacteroidota</taxon>
        <taxon>Flavobacteriia</taxon>
        <taxon>Flavobacteriales</taxon>
        <taxon>Flavobacteriaceae</taxon>
        <taxon>Formosa</taxon>
    </lineage>
</organism>
<dbReference type="InterPro" id="IPR036291">
    <property type="entry name" value="NAD(P)-bd_dom_sf"/>
</dbReference>
<evidence type="ECO:0000313" key="3">
    <source>
        <dbReference type="EMBL" id="CDF78897.1"/>
    </source>
</evidence>
<dbReference type="HOGENOM" id="CLU_023194_1_0_10"/>
<dbReference type="eggNOG" id="COG0673">
    <property type="taxonomic scope" value="Bacteria"/>
</dbReference>
<accession>T2KJ40</accession>
<protein>
    <submittedName>
        <fullName evidence="3">Oxidoreductase domain protein</fullName>
    </submittedName>
</protein>
<sequence>MTAKKIYNIAIIGSGSIAKTHAKCINDLSNTKLIAVCTSSESRIQQAEANFNVPVYTDYNTLFNENLIDIVSICTQSGSHLESTRAAAQAGIHVLCEKPLEISVKRATAMIEACKTHNVKLSCVFQNRYATDYKTVLEAIHKGWLGKLLMGNASINWNRSPEYYSESVWRGTLLGDGGAALINQGIHTIDLLINAMGAVHSVFGKTYTKMHNIEGEDLAHALVNFKNGAIGTITAGTALYPGNPERLEIYGEHGTIILEGGKIIKWDIKNHDRNPKQTDLDASSGASDPLAIGHALHKTQISEFIKAISNNTQPEIDGEEGLKSLALIEGIYKSSTTHSEVIFS</sequence>
<dbReference type="PANTHER" id="PTHR43249">
    <property type="entry name" value="UDP-N-ACETYL-2-AMINO-2-DEOXY-D-GLUCURONATE OXIDASE"/>
    <property type="match status" value="1"/>
</dbReference>
<dbReference type="AlphaFoldDB" id="T2KJ40"/>
<feature type="domain" description="GFO/IDH/MocA-like oxidoreductase" evidence="2">
    <location>
        <begin position="133"/>
        <end position="256"/>
    </location>
</feature>
<feature type="domain" description="Gfo/Idh/MocA-like oxidoreductase N-terminal" evidence="1">
    <location>
        <begin position="8"/>
        <end position="122"/>
    </location>
</feature>
<dbReference type="Pfam" id="PF22725">
    <property type="entry name" value="GFO_IDH_MocA_C3"/>
    <property type="match status" value="1"/>
</dbReference>
<dbReference type="SUPFAM" id="SSF55347">
    <property type="entry name" value="Glyceraldehyde-3-phosphate dehydrogenase-like, C-terminal domain"/>
    <property type="match status" value="1"/>
</dbReference>
<reference evidence="3 4" key="1">
    <citation type="journal article" date="2013" name="Appl. Environ. Microbiol.">
        <title>The genome of the alga-associated marine flavobacterium Formosa agariphila KMM 3901T reveals a broad potential for degradation of algal polysaccharides.</title>
        <authorList>
            <person name="Mann A.J."/>
            <person name="Hahnke R.L."/>
            <person name="Huang S."/>
            <person name="Werner J."/>
            <person name="Xing P."/>
            <person name="Barbeyron T."/>
            <person name="Huettel B."/>
            <person name="Stueber K."/>
            <person name="Reinhardt R."/>
            <person name="Harder J."/>
            <person name="Gloeckner F.O."/>
            <person name="Amann R.I."/>
            <person name="Teeling H."/>
        </authorList>
    </citation>
    <scope>NUCLEOTIDE SEQUENCE [LARGE SCALE GENOMIC DNA]</scope>
    <source>
        <strain evidence="4">DSM 15362 / KCTC 12365 / LMG 23005 / KMM 3901</strain>
    </source>
</reference>
<proteinExistence type="predicted"/>
<dbReference type="GO" id="GO:0000166">
    <property type="term" value="F:nucleotide binding"/>
    <property type="evidence" value="ECO:0007669"/>
    <property type="project" value="InterPro"/>
</dbReference>
<dbReference type="Gene3D" id="3.40.50.720">
    <property type="entry name" value="NAD(P)-binding Rossmann-like Domain"/>
    <property type="match status" value="1"/>
</dbReference>
<name>T2KJ40_FORAG</name>
<dbReference type="RefSeq" id="WP_038528527.1">
    <property type="nucleotide sequence ID" value="NZ_HG315671.1"/>
</dbReference>
<dbReference type="InterPro" id="IPR052515">
    <property type="entry name" value="Gfo/Idh/MocA_Oxidoreductase"/>
</dbReference>
<dbReference type="Proteomes" id="UP000016160">
    <property type="component" value="Chromosome"/>
</dbReference>
<evidence type="ECO:0000259" key="1">
    <source>
        <dbReference type="Pfam" id="PF01408"/>
    </source>
</evidence>
<dbReference type="InterPro" id="IPR055170">
    <property type="entry name" value="GFO_IDH_MocA-like_dom"/>
</dbReference>
<dbReference type="Pfam" id="PF01408">
    <property type="entry name" value="GFO_IDH_MocA"/>
    <property type="match status" value="1"/>
</dbReference>
<dbReference type="InterPro" id="IPR000683">
    <property type="entry name" value="Gfo/Idh/MocA-like_OxRdtase_N"/>
</dbReference>
<dbReference type="OrthoDB" id="9815825at2"/>
<dbReference type="STRING" id="1347342.BN863_11850"/>
<evidence type="ECO:0000259" key="2">
    <source>
        <dbReference type="Pfam" id="PF22725"/>
    </source>
</evidence>
<dbReference type="Gene3D" id="3.30.360.10">
    <property type="entry name" value="Dihydrodipicolinate Reductase, domain 2"/>
    <property type="match status" value="1"/>
</dbReference>
<dbReference type="PANTHER" id="PTHR43249:SF1">
    <property type="entry name" value="D-GLUCOSIDE 3-DEHYDROGENASE"/>
    <property type="match status" value="1"/>
</dbReference>
<gene>
    <name evidence="3" type="ORF">BN863_11850</name>
</gene>
<keyword evidence="4" id="KW-1185">Reference proteome</keyword>
<dbReference type="PATRIC" id="fig|1347342.6.peg.1195"/>
<evidence type="ECO:0000313" key="4">
    <source>
        <dbReference type="Proteomes" id="UP000016160"/>
    </source>
</evidence>
<dbReference type="SUPFAM" id="SSF51735">
    <property type="entry name" value="NAD(P)-binding Rossmann-fold domains"/>
    <property type="match status" value="1"/>
</dbReference>
<dbReference type="EMBL" id="HG315671">
    <property type="protein sequence ID" value="CDF78897.1"/>
    <property type="molecule type" value="Genomic_DNA"/>
</dbReference>